<dbReference type="EMBL" id="CATQJL010000305">
    <property type="protein sequence ID" value="CAJ0602386.1"/>
    <property type="molecule type" value="Genomic_DNA"/>
</dbReference>
<comment type="caution">
    <text evidence="1">The sequence shown here is derived from an EMBL/GenBank/DDBJ whole genome shotgun (WGS) entry which is preliminary data.</text>
</comment>
<dbReference type="Proteomes" id="UP001176961">
    <property type="component" value="Unassembled WGS sequence"/>
</dbReference>
<proteinExistence type="predicted"/>
<name>A0AA36H1L4_CYLNA</name>
<evidence type="ECO:0000313" key="2">
    <source>
        <dbReference type="Proteomes" id="UP001176961"/>
    </source>
</evidence>
<evidence type="ECO:0000313" key="1">
    <source>
        <dbReference type="EMBL" id="CAJ0602386.1"/>
    </source>
</evidence>
<accession>A0AA36H1L4</accession>
<gene>
    <name evidence="1" type="ORF">CYNAS_LOCUS14369</name>
</gene>
<reference evidence="1" key="1">
    <citation type="submission" date="2023-07" db="EMBL/GenBank/DDBJ databases">
        <authorList>
            <consortium name="CYATHOMIX"/>
        </authorList>
    </citation>
    <scope>NUCLEOTIDE SEQUENCE</scope>
    <source>
        <strain evidence="1">N/A</strain>
    </source>
</reference>
<sequence>MTPNQFSVDALHICSEGATRDRFLDTFTTKSKFIELRVSRDGLESVKQSLRKIASHTYASNIVLSLEDLTHCKARELDEVASCTPVSRGWRAGVITISGSVHIRLLGVPEIDKGVREVVNWNYNEG</sequence>
<organism evidence="1 2">
    <name type="scientific">Cylicocyclus nassatus</name>
    <name type="common">Nematode worm</name>
    <dbReference type="NCBI Taxonomy" id="53992"/>
    <lineage>
        <taxon>Eukaryota</taxon>
        <taxon>Metazoa</taxon>
        <taxon>Ecdysozoa</taxon>
        <taxon>Nematoda</taxon>
        <taxon>Chromadorea</taxon>
        <taxon>Rhabditida</taxon>
        <taxon>Rhabditina</taxon>
        <taxon>Rhabditomorpha</taxon>
        <taxon>Strongyloidea</taxon>
        <taxon>Strongylidae</taxon>
        <taxon>Cylicocyclus</taxon>
    </lineage>
</organism>
<protein>
    <submittedName>
        <fullName evidence="1">Uncharacterized protein</fullName>
    </submittedName>
</protein>
<dbReference type="AlphaFoldDB" id="A0AA36H1L4"/>
<keyword evidence="2" id="KW-1185">Reference proteome</keyword>